<protein>
    <submittedName>
        <fullName evidence="3">Methyltransferase type 11</fullName>
    </submittedName>
</protein>
<dbReference type="KEGG" id="otk:C6570_00735"/>
<keyword evidence="2" id="KW-0949">S-adenosyl-L-methionine</keyword>
<evidence type="ECO:0000313" key="3">
    <source>
        <dbReference type="EMBL" id="AVO32945.1"/>
    </source>
</evidence>
<evidence type="ECO:0000256" key="2">
    <source>
        <dbReference type="ARBA" id="ARBA00022691"/>
    </source>
</evidence>
<dbReference type="CDD" id="cd02440">
    <property type="entry name" value="AdoMet_MTases"/>
    <property type="match status" value="1"/>
</dbReference>
<dbReference type="OrthoDB" id="9790457at2"/>
<name>A0A2S0MAL6_9BURK</name>
<evidence type="ECO:0000313" key="4">
    <source>
        <dbReference type="Proteomes" id="UP000239709"/>
    </source>
</evidence>
<accession>A0A2S0MAL6</accession>
<dbReference type="InterPro" id="IPR020596">
    <property type="entry name" value="rRNA_Ade_Mease_Trfase_CS"/>
</dbReference>
<reference evidence="3 4" key="1">
    <citation type="submission" date="2018-03" db="EMBL/GenBank/DDBJ databases">
        <title>Genome sequencing of Ottowia sp.</title>
        <authorList>
            <person name="Kim S.-J."/>
            <person name="Heo J."/>
            <person name="Kwon S.-W."/>
        </authorList>
    </citation>
    <scope>NUCLEOTIDE SEQUENCE [LARGE SCALE GENOMIC DNA]</scope>
    <source>
        <strain evidence="3 4">KADR8-3</strain>
    </source>
</reference>
<dbReference type="PANTHER" id="PTHR43861">
    <property type="entry name" value="TRANS-ACONITATE 2-METHYLTRANSFERASE-RELATED"/>
    <property type="match status" value="1"/>
</dbReference>
<dbReference type="InterPro" id="IPR029063">
    <property type="entry name" value="SAM-dependent_MTases_sf"/>
</dbReference>
<dbReference type="AlphaFoldDB" id="A0A2S0MAL6"/>
<keyword evidence="1 3" id="KW-0808">Transferase</keyword>
<proteinExistence type="predicted"/>
<organism evidence="3 4">
    <name type="scientific">Ottowia oryzae</name>
    <dbReference type="NCBI Taxonomy" id="2109914"/>
    <lineage>
        <taxon>Bacteria</taxon>
        <taxon>Pseudomonadati</taxon>
        <taxon>Pseudomonadota</taxon>
        <taxon>Betaproteobacteria</taxon>
        <taxon>Burkholderiales</taxon>
        <taxon>Comamonadaceae</taxon>
        <taxon>Ottowia</taxon>
    </lineage>
</organism>
<dbReference type="GO" id="GO:0000179">
    <property type="term" value="F:rRNA (adenine-N6,N6-)-dimethyltransferase activity"/>
    <property type="evidence" value="ECO:0007669"/>
    <property type="project" value="InterPro"/>
</dbReference>
<evidence type="ECO:0000256" key="1">
    <source>
        <dbReference type="ARBA" id="ARBA00022679"/>
    </source>
</evidence>
<dbReference type="EMBL" id="CP027666">
    <property type="protein sequence ID" value="AVO32945.1"/>
    <property type="molecule type" value="Genomic_DNA"/>
</dbReference>
<dbReference type="SUPFAM" id="SSF53335">
    <property type="entry name" value="S-adenosyl-L-methionine-dependent methyltransferases"/>
    <property type="match status" value="1"/>
</dbReference>
<keyword evidence="4" id="KW-1185">Reference proteome</keyword>
<dbReference type="Pfam" id="PF13489">
    <property type="entry name" value="Methyltransf_23"/>
    <property type="match status" value="1"/>
</dbReference>
<dbReference type="PANTHER" id="PTHR43861:SF3">
    <property type="entry name" value="PUTATIVE (AFU_ORTHOLOGUE AFUA_2G14390)-RELATED"/>
    <property type="match status" value="1"/>
</dbReference>
<gene>
    <name evidence="3" type="ORF">C6570_00735</name>
</gene>
<sequence>MTDARYNLTDRNRYNYSFDPEGDDWAARLLRRVPEGADVLELGPGPGAMTRVLVARGHSVTAVENDPSAVAELTAMGVEVLACDLNGTDWVNRLEGRRFGAILACDVLEHLNQPEVVLVHLRNLAAPAAPVIVSVPNVAYAGLIAGLQLGQFEYADTGLLDRTHVRFFTRANLTQTLVATGWAPEHWESYRLPVEKSEFVWVWQQLGHAQRQALIAGSADFDTYEWMMVATPMADAATARAVSTERELSRLKTQYHALVQVHDDEHASLLEHQKAFSEARTTIAAKDEEIRQLAVTASELRDHQGVLSAELAERDGLLQARALEVNALHESIAELREQGWSGKLRRLVDALRR</sequence>
<dbReference type="Proteomes" id="UP000239709">
    <property type="component" value="Chromosome"/>
</dbReference>
<keyword evidence="3" id="KW-0489">Methyltransferase</keyword>
<dbReference type="PROSITE" id="PS01131">
    <property type="entry name" value="RRNA_A_DIMETH"/>
    <property type="match status" value="1"/>
</dbReference>
<dbReference type="Gene3D" id="3.40.50.150">
    <property type="entry name" value="Vaccinia Virus protein VP39"/>
    <property type="match status" value="1"/>
</dbReference>